<dbReference type="GO" id="GO:0005662">
    <property type="term" value="C:DNA replication factor A complex"/>
    <property type="evidence" value="ECO:0000318"/>
    <property type="project" value="GO_Central"/>
</dbReference>
<dbReference type="GO" id="GO:0043047">
    <property type="term" value="F:single-stranded telomeric DNA binding"/>
    <property type="evidence" value="ECO:0000318"/>
    <property type="project" value="GO_Central"/>
</dbReference>
<proteinExistence type="predicted"/>
<dbReference type="EnsemblPlants" id="AET03893">
    <property type="protein sequence ID" value="AET03893"/>
    <property type="gene ID" value="MTR_8g077280"/>
</dbReference>
<keyword evidence="3" id="KW-1185">Reference proteome</keyword>
<dbReference type="PaxDb" id="3880-AET03893"/>
<evidence type="ECO:0000313" key="3">
    <source>
        <dbReference type="Proteomes" id="UP000002051"/>
    </source>
</evidence>
<dbReference type="GO" id="GO:0006289">
    <property type="term" value="P:nucleotide-excision repair"/>
    <property type="evidence" value="ECO:0000318"/>
    <property type="project" value="GO_Central"/>
</dbReference>
<name>G7LDX8_MEDTR</name>
<accession>G7LDX8</accession>
<reference evidence="2" key="3">
    <citation type="submission" date="2015-04" db="UniProtKB">
        <authorList>
            <consortium name="EnsemblPlants"/>
        </authorList>
    </citation>
    <scope>IDENTIFICATION</scope>
    <source>
        <strain evidence="2">cv. Jemalong A17</strain>
    </source>
</reference>
<organism evidence="1 3">
    <name type="scientific">Medicago truncatula</name>
    <name type="common">Barrel medic</name>
    <name type="synonym">Medicago tribuloides</name>
    <dbReference type="NCBI Taxonomy" id="3880"/>
    <lineage>
        <taxon>Eukaryota</taxon>
        <taxon>Viridiplantae</taxon>
        <taxon>Streptophyta</taxon>
        <taxon>Embryophyta</taxon>
        <taxon>Tracheophyta</taxon>
        <taxon>Spermatophyta</taxon>
        <taxon>Magnoliopsida</taxon>
        <taxon>eudicotyledons</taxon>
        <taxon>Gunneridae</taxon>
        <taxon>Pentapetalae</taxon>
        <taxon>rosids</taxon>
        <taxon>fabids</taxon>
        <taxon>Fabales</taxon>
        <taxon>Fabaceae</taxon>
        <taxon>Papilionoideae</taxon>
        <taxon>50 kb inversion clade</taxon>
        <taxon>NPAAA clade</taxon>
        <taxon>Hologalegina</taxon>
        <taxon>IRL clade</taxon>
        <taxon>Trifolieae</taxon>
        <taxon>Medicago</taxon>
    </lineage>
</organism>
<dbReference type="EMBL" id="CM001224">
    <property type="protein sequence ID" value="AET03893.1"/>
    <property type="molecule type" value="Genomic_DNA"/>
</dbReference>
<dbReference type="AlphaFoldDB" id="G7LDX8"/>
<dbReference type="HOGENOM" id="CLU_883889_0_0_1"/>
<dbReference type="Proteomes" id="UP000002051">
    <property type="component" value="Chromosome 8"/>
</dbReference>
<evidence type="ECO:0000313" key="2">
    <source>
        <dbReference type="EnsemblPlants" id="AET03893"/>
    </source>
</evidence>
<dbReference type="GO" id="GO:0006260">
    <property type="term" value="P:DNA replication"/>
    <property type="evidence" value="ECO:0000318"/>
    <property type="project" value="GO_Central"/>
</dbReference>
<reference evidence="1 3" key="2">
    <citation type="journal article" date="2014" name="BMC Genomics">
        <title>An improved genome release (version Mt4.0) for the model legume Medicago truncatula.</title>
        <authorList>
            <person name="Tang H."/>
            <person name="Krishnakumar V."/>
            <person name="Bidwell S."/>
            <person name="Rosen B."/>
            <person name="Chan A."/>
            <person name="Zhou S."/>
            <person name="Gentzbittel L."/>
            <person name="Childs K.L."/>
            <person name="Yandell M."/>
            <person name="Gundlach H."/>
            <person name="Mayer K.F."/>
            <person name="Schwartz D.C."/>
            <person name="Town C.D."/>
        </authorList>
    </citation>
    <scope>GENOME REANNOTATION</scope>
    <source>
        <strain evidence="2 3">cv. Jemalong A17</strain>
    </source>
</reference>
<dbReference type="GO" id="GO:0007004">
    <property type="term" value="P:telomere maintenance via telomerase"/>
    <property type="evidence" value="ECO:0000318"/>
    <property type="project" value="GO_Central"/>
</dbReference>
<evidence type="ECO:0000313" key="1">
    <source>
        <dbReference type="EMBL" id="AET03893.1"/>
    </source>
</evidence>
<dbReference type="GO" id="GO:0051321">
    <property type="term" value="P:meiotic cell cycle"/>
    <property type="evidence" value="ECO:0000318"/>
    <property type="project" value="GO_Central"/>
</dbReference>
<evidence type="ECO:0008006" key="4">
    <source>
        <dbReference type="Google" id="ProtNLM"/>
    </source>
</evidence>
<protein>
    <recommendedName>
        <fullName evidence="4">Nucleic acid-binding protein</fullName>
    </recommendedName>
</protein>
<dbReference type="GO" id="GO:0000724">
    <property type="term" value="P:double-strand break repair via homologous recombination"/>
    <property type="evidence" value="ECO:0000318"/>
    <property type="project" value="GO_Central"/>
</dbReference>
<sequence length="315" mass="36033">MLMNLVVKSRCVIVDQVVDGHLIHVCMWDDFAKHFMDSFSKVNDDRVFVVVKYGRIKPAHEEQLDDVNPTQQSSQFSQGSQLTQQTDIMSKVNFLTLSEVNHVQHETVCVTIAKIEMINANKFGWTYDGCNFCGKAVHLDNGELKCTSNHINEKPRKVEEEERVGEDGVINGGVWKAIYREGWVKNGWEAINAVKKRVLPRFFDLTTDKNVWCRPLAITDAFQNIKSGMHICFPEYIFRINAIMVNERKVDTSCRAKGVPATVFLSWTGGKRCSSDLILKYSGLITFDSRSGVNSLIQVWFWAFLMFFRWTGGRT</sequence>
<reference evidence="1 3" key="1">
    <citation type="journal article" date="2011" name="Nature">
        <title>The Medicago genome provides insight into the evolution of rhizobial symbioses.</title>
        <authorList>
            <person name="Young N.D."/>
            <person name="Debelle F."/>
            <person name="Oldroyd G.E."/>
            <person name="Geurts R."/>
            <person name="Cannon S.B."/>
            <person name="Udvardi M.K."/>
            <person name="Benedito V.A."/>
            <person name="Mayer K.F."/>
            <person name="Gouzy J."/>
            <person name="Schoof H."/>
            <person name="Van de Peer Y."/>
            <person name="Proost S."/>
            <person name="Cook D.R."/>
            <person name="Meyers B.C."/>
            <person name="Spannagl M."/>
            <person name="Cheung F."/>
            <person name="De Mita S."/>
            <person name="Krishnakumar V."/>
            <person name="Gundlach H."/>
            <person name="Zhou S."/>
            <person name="Mudge J."/>
            <person name="Bharti A.K."/>
            <person name="Murray J.D."/>
            <person name="Naoumkina M.A."/>
            <person name="Rosen B."/>
            <person name="Silverstein K.A."/>
            <person name="Tang H."/>
            <person name="Rombauts S."/>
            <person name="Zhao P.X."/>
            <person name="Zhou P."/>
            <person name="Barbe V."/>
            <person name="Bardou P."/>
            <person name="Bechner M."/>
            <person name="Bellec A."/>
            <person name="Berger A."/>
            <person name="Berges H."/>
            <person name="Bidwell S."/>
            <person name="Bisseling T."/>
            <person name="Choisne N."/>
            <person name="Couloux A."/>
            <person name="Denny R."/>
            <person name="Deshpande S."/>
            <person name="Dai X."/>
            <person name="Doyle J.J."/>
            <person name="Dudez A.M."/>
            <person name="Farmer A.D."/>
            <person name="Fouteau S."/>
            <person name="Franken C."/>
            <person name="Gibelin C."/>
            <person name="Gish J."/>
            <person name="Goldstein S."/>
            <person name="Gonzalez A.J."/>
            <person name="Green P.J."/>
            <person name="Hallab A."/>
            <person name="Hartog M."/>
            <person name="Hua A."/>
            <person name="Humphray S.J."/>
            <person name="Jeong D.H."/>
            <person name="Jing Y."/>
            <person name="Jocker A."/>
            <person name="Kenton S.M."/>
            <person name="Kim D.J."/>
            <person name="Klee K."/>
            <person name="Lai H."/>
            <person name="Lang C."/>
            <person name="Lin S."/>
            <person name="Macmil S.L."/>
            <person name="Magdelenat G."/>
            <person name="Matthews L."/>
            <person name="McCorrison J."/>
            <person name="Monaghan E.L."/>
            <person name="Mun J.H."/>
            <person name="Najar F.Z."/>
            <person name="Nicholson C."/>
            <person name="Noirot C."/>
            <person name="O'Bleness M."/>
            <person name="Paule C.R."/>
            <person name="Poulain J."/>
            <person name="Prion F."/>
            <person name="Qin B."/>
            <person name="Qu C."/>
            <person name="Retzel E.F."/>
            <person name="Riddle C."/>
            <person name="Sallet E."/>
            <person name="Samain S."/>
            <person name="Samson N."/>
            <person name="Sanders I."/>
            <person name="Saurat O."/>
            <person name="Scarpelli C."/>
            <person name="Schiex T."/>
            <person name="Segurens B."/>
            <person name="Severin A.J."/>
            <person name="Sherrier D.J."/>
            <person name="Shi R."/>
            <person name="Sims S."/>
            <person name="Singer S.R."/>
            <person name="Sinharoy S."/>
            <person name="Sterck L."/>
            <person name="Viollet A."/>
            <person name="Wang B.B."/>
            <person name="Wang K."/>
            <person name="Wang M."/>
            <person name="Wang X."/>
            <person name="Warfsmann J."/>
            <person name="Weissenbach J."/>
            <person name="White D.D."/>
            <person name="White J.D."/>
            <person name="Wiley G.B."/>
            <person name="Wincker P."/>
            <person name="Xing Y."/>
            <person name="Yang L."/>
            <person name="Yao Z."/>
            <person name="Ying F."/>
            <person name="Zhai J."/>
            <person name="Zhou L."/>
            <person name="Zuber A."/>
            <person name="Denarie J."/>
            <person name="Dixon R.A."/>
            <person name="May G.D."/>
            <person name="Schwartz D.C."/>
            <person name="Rogers J."/>
            <person name="Quetier F."/>
            <person name="Town C.D."/>
            <person name="Roe B.A."/>
        </authorList>
    </citation>
    <scope>NUCLEOTIDE SEQUENCE [LARGE SCALE GENOMIC DNA]</scope>
    <source>
        <strain evidence="1">A17</strain>
        <strain evidence="2 3">cv. Jemalong A17</strain>
    </source>
</reference>
<dbReference type="GO" id="GO:0003684">
    <property type="term" value="F:damaged DNA binding"/>
    <property type="evidence" value="ECO:0000318"/>
    <property type="project" value="GO_Central"/>
</dbReference>
<gene>
    <name evidence="1" type="ordered locus">MTR_8g077280</name>
</gene>
<dbReference type="InterPro" id="IPR012340">
    <property type="entry name" value="NA-bd_OB-fold"/>
</dbReference>
<dbReference type="Gene3D" id="2.40.50.140">
    <property type="entry name" value="Nucleic acid-binding proteins"/>
    <property type="match status" value="1"/>
</dbReference>